<dbReference type="PANTHER" id="PTHR13385">
    <property type="entry name" value="AUTOPHAGY PROTEIN 12"/>
    <property type="match status" value="1"/>
</dbReference>
<dbReference type="GO" id="GO:0000045">
    <property type="term" value="P:autophagosome assembly"/>
    <property type="evidence" value="ECO:0007669"/>
    <property type="project" value="InterPro"/>
</dbReference>
<name>A0A177B000_9BILA</name>
<evidence type="ECO:0000256" key="2">
    <source>
        <dbReference type="ARBA" id="ARBA00022786"/>
    </source>
</evidence>
<keyword evidence="6" id="KW-1185">Reference proteome</keyword>
<evidence type="ECO:0000313" key="6">
    <source>
        <dbReference type="Proteomes" id="UP000078046"/>
    </source>
</evidence>
<comment type="caution">
    <text evidence="5">The sequence shown here is derived from an EMBL/GenBank/DDBJ whole genome shotgun (WGS) entry which is preliminary data.</text>
</comment>
<reference evidence="5 6" key="1">
    <citation type="submission" date="2016-04" db="EMBL/GenBank/DDBJ databases">
        <title>The genome of Intoshia linei affirms orthonectids as highly simplified spiralians.</title>
        <authorList>
            <person name="Mikhailov K.V."/>
            <person name="Slusarev G.S."/>
            <person name="Nikitin M.A."/>
            <person name="Logacheva M.D."/>
            <person name="Penin A."/>
            <person name="Aleoshin V."/>
            <person name="Panchin Y.V."/>
        </authorList>
    </citation>
    <scope>NUCLEOTIDE SEQUENCE [LARGE SCALE GENOMIC DNA]</scope>
    <source>
        <strain evidence="5">Intl2013</strain>
        <tissue evidence="5">Whole animal</tissue>
    </source>
</reference>
<comment type="similarity">
    <text evidence="4">Belongs to the ATG12 family.</text>
</comment>
<dbReference type="GO" id="GO:0034274">
    <property type="term" value="C:Atg12-Atg5-Atg16 complex"/>
    <property type="evidence" value="ECO:0007669"/>
    <property type="project" value="TreeGrafter"/>
</dbReference>
<dbReference type="InterPro" id="IPR029071">
    <property type="entry name" value="Ubiquitin-like_domsf"/>
</dbReference>
<dbReference type="PANTHER" id="PTHR13385:SF0">
    <property type="entry name" value="UBIQUITIN-LIKE PROTEIN ATG12"/>
    <property type="match status" value="1"/>
</dbReference>
<keyword evidence="1 4" id="KW-1017">Isopeptide bond</keyword>
<keyword evidence="2 4" id="KW-0833">Ubl conjugation pathway</keyword>
<organism evidence="5 6">
    <name type="scientific">Intoshia linei</name>
    <dbReference type="NCBI Taxonomy" id="1819745"/>
    <lineage>
        <taxon>Eukaryota</taxon>
        <taxon>Metazoa</taxon>
        <taxon>Spiralia</taxon>
        <taxon>Lophotrochozoa</taxon>
        <taxon>Mesozoa</taxon>
        <taxon>Orthonectida</taxon>
        <taxon>Rhopaluridae</taxon>
        <taxon>Intoshia</taxon>
    </lineage>
</organism>
<dbReference type="Pfam" id="PF04110">
    <property type="entry name" value="APG12"/>
    <property type="match status" value="1"/>
</dbReference>
<evidence type="ECO:0000256" key="4">
    <source>
        <dbReference type="RuleBase" id="RU361201"/>
    </source>
</evidence>
<dbReference type="EMBL" id="LWCA01000788">
    <property type="protein sequence ID" value="OAF66943.1"/>
    <property type="molecule type" value="Genomic_DNA"/>
</dbReference>
<comment type="function">
    <text evidence="4">Ubiquitin-like protein involved in autophagic vesicle formation.</text>
</comment>
<comment type="subunit">
    <text evidence="4">Forms a conjugate with ATG5.</text>
</comment>
<accession>A0A177B000</accession>
<evidence type="ECO:0000256" key="3">
    <source>
        <dbReference type="ARBA" id="ARBA00023006"/>
    </source>
</evidence>
<dbReference type="GO" id="GO:0061723">
    <property type="term" value="P:glycophagy"/>
    <property type="evidence" value="ECO:0007669"/>
    <property type="project" value="TreeGrafter"/>
</dbReference>
<dbReference type="GO" id="GO:0034045">
    <property type="term" value="C:phagophore assembly site membrane"/>
    <property type="evidence" value="ECO:0007669"/>
    <property type="project" value="TreeGrafter"/>
</dbReference>
<gene>
    <name evidence="5" type="ORF">A3Q56_05322</name>
</gene>
<dbReference type="AlphaFoldDB" id="A0A177B000"/>
<dbReference type="Proteomes" id="UP000078046">
    <property type="component" value="Unassembled WGS sequence"/>
</dbReference>
<dbReference type="GO" id="GO:0000421">
    <property type="term" value="C:autophagosome membrane"/>
    <property type="evidence" value="ECO:0007669"/>
    <property type="project" value="TreeGrafter"/>
</dbReference>
<dbReference type="GO" id="GO:0019776">
    <property type="term" value="F:Atg8-family ligase activity"/>
    <property type="evidence" value="ECO:0007669"/>
    <property type="project" value="TreeGrafter"/>
</dbReference>
<protein>
    <recommendedName>
        <fullName evidence="4">Ubiquitin-like protein ATG12</fullName>
    </recommendedName>
</protein>
<dbReference type="GO" id="GO:0034727">
    <property type="term" value="P:piecemeal microautophagy of the nucleus"/>
    <property type="evidence" value="ECO:0007669"/>
    <property type="project" value="TreeGrafter"/>
</dbReference>
<dbReference type="GO" id="GO:0000422">
    <property type="term" value="P:autophagy of mitochondrion"/>
    <property type="evidence" value="ECO:0007669"/>
    <property type="project" value="TreeGrafter"/>
</dbReference>
<sequence>MAKVDILLNATGDAPIMKNKKWKLDRAKTIESILEFIRNYLDLKDDQSMFIYINQAFAPALDSTIGNLYDTFSIDGKLVFYYCTNQAWG</sequence>
<dbReference type="OrthoDB" id="10003551at2759"/>
<dbReference type="FunFam" id="3.10.20.90:FF:000150">
    <property type="entry name" value="Ubiquitin-like protein ATG12"/>
    <property type="match status" value="1"/>
</dbReference>
<dbReference type="SUPFAM" id="SSF54236">
    <property type="entry name" value="Ubiquitin-like"/>
    <property type="match status" value="1"/>
</dbReference>
<dbReference type="Gene3D" id="3.10.20.90">
    <property type="entry name" value="Phosphatidylinositol 3-kinase Catalytic Subunit, Chain A, domain 1"/>
    <property type="match status" value="1"/>
</dbReference>
<dbReference type="GO" id="GO:0097352">
    <property type="term" value="P:autophagosome maturation"/>
    <property type="evidence" value="ECO:0007669"/>
    <property type="project" value="TreeGrafter"/>
</dbReference>
<dbReference type="InterPro" id="IPR007242">
    <property type="entry name" value="Atg12"/>
</dbReference>
<proteinExistence type="inferred from homology"/>
<dbReference type="CDD" id="cd01612">
    <property type="entry name" value="Ubl_ATG12"/>
    <property type="match status" value="1"/>
</dbReference>
<keyword evidence="3 4" id="KW-0072">Autophagy</keyword>
<evidence type="ECO:0000256" key="1">
    <source>
        <dbReference type="ARBA" id="ARBA00022499"/>
    </source>
</evidence>
<evidence type="ECO:0000313" key="5">
    <source>
        <dbReference type="EMBL" id="OAF66943.1"/>
    </source>
</evidence>